<gene>
    <name evidence="1" type="ORF">FN846DRAFT_172620</name>
</gene>
<evidence type="ECO:0000313" key="1">
    <source>
        <dbReference type="EMBL" id="KAA8899498.1"/>
    </source>
</evidence>
<organism evidence="1 2">
    <name type="scientific">Sphaerosporella brunnea</name>
    <dbReference type="NCBI Taxonomy" id="1250544"/>
    <lineage>
        <taxon>Eukaryota</taxon>
        <taxon>Fungi</taxon>
        <taxon>Dikarya</taxon>
        <taxon>Ascomycota</taxon>
        <taxon>Pezizomycotina</taxon>
        <taxon>Pezizomycetes</taxon>
        <taxon>Pezizales</taxon>
        <taxon>Pyronemataceae</taxon>
        <taxon>Sphaerosporella</taxon>
    </lineage>
</organism>
<name>A0A5J5EP92_9PEZI</name>
<protein>
    <recommendedName>
        <fullName evidence="3">Berberine/berberine-like domain-containing protein</fullName>
    </recommendedName>
</protein>
<dbReference type="InParanoid" id="A0A5J5EP92"/>
<evidence type="ECO:0008006" key="3">
    <source>
        <dbReference type="Google" id="ProtNLM"/>
    </source>
</evidence>
<accession>A0A5J5EP92</accession>
<comment type="caution">
    <text evidence="1">The sequence shown here is derived from an EMBL/GenBank/DDBJ whole genome shotgun (WGS) entry which is preliminary data.</text>
</comment>
<sequence length="89" mass="10015">MAVSMVKKGEEIGGNVLGVESEPQIWINMTTSWLNQSDDEEVSNDFLFMNDQEIIKGYGEKNVRFLKEVAKGYDPKGVFQKIGGFELLP</sequence>
<reference evidence="1 2" key="1">
    <citation type="submission" date="2019-09" db="EMBL/GenBank/DDBJ databases">
        <title>Draft genome of the ectomycorrhizal ascomycete Sphaerosporella brunnea.</title>
        <authorList>
            <consortium name="DOE Joint Genome Institute"/>
            <person name="Benucci G.M."/>
            <person name="Marozzi G."/>
            <person name="Antonielli L."/>
            <person name="Sanchez S."/>
            <person name="Marco P."/>
            <person name="Wang X."/>
            <person name="Falini L.B."/>
            <person name="Barry K."/>
            <person name="Haridas S."/>
            <person name="Lipzen A."/>
            <person name="Labutti K."/>
            <person name="Grigoriev I.V."/>
            <person name="Murat C."/>
            <person name="Martin F."/>
            <person name="Albertini E."/>
            <person name="Donnini D."/>
            <person name="Bonito G."/>
        </authorList>
    </citation>
    <scope>NUCLEOTIDE SEQUENCE [LARGE SCALE GENOMIC DNA]</scope>
    <source>
        <strain evidence="1 2">Sb_GMNB300</strain>
    </source>
</reference>
<evidence type="ECO:0000313" key="2">
    <source>
        <dbReference type="Proteomes" id="UP000326924"/>
    </source>
</evidence>
<keyword evidence="2" id="KW-1185">Reference proteome</keyword>
<dbReference type="AlphaFoldDB" id="A0A5J5EP92"/>
<dbReference type="Proteomes" id="UP000326924">
    <property type="component" value="Unassembled WGS sequence"/>
</dbReference>
<dbReference type="OrthoDB" id="2151789at2759"/>
<proteinExistence type="predicted"/>
<dbReference type="EMBL" id="VXIS01000165">
    <property type="protein sequence ID" value="KAA8899498.1"/>
    <property type="molecule type" value="Genomic_DNA"/>
</dbReference>